<dbReference type="STRING" id="1123014.SAMN02745746_02189"/>
<keyword evidence="1" id="KW-0472">Membrane</keyword>
<dbReference type="EMBL" id="FXAG01000010">
    <property type="protein sequence ID" value="SMF25665.1"/>
    <property type="molecule type" value="Genomic_DNA"/>
</dbReference>
<evidence type="ECO:0000313" key="3">
    <source>
        <dbReference type="Proteomes" id="UP000192920"/>
    </source>
</evidence>
<evidence type="ECO:0000256" key="1">
    <source>
        <dbReference type="SAM" id="Phobius"/>
    </source>
</evidence>
<dbReference type="PANTHER" id="PTHR36109">
    <property type="entry name" value="MEMBRANE PROTEIN-RELATED"/>
    <property type="match status" value="1"/>
</dbReference>
<dbReference type="PANTHER" id="PTHR36109:SF2">
    <property type="entry name" value="MEMBRANE PROTEIN"/>
    <property type="match status" value="1"/>
</dbReference>
<reference evidence="3" key="1">
    <citation type="submission" date="2017-04" db="EMBL/GenBank/DDBJ databases">
        <authorList>
            <person name="Varghese N."/>
            <person name="Submissions S."/>
        </authorList>
    </citation>
    <scope>NUCLEOTIDE SEQUENCE [LARGE SCALE GENOMIC DNA]</scope>
    <source>
        <strain evidence="3">DSM 22618</strain>
    </source>
</reference>
<sequence length="171" mass="18727">MRKRIYYLIPDLADAQRLMNDLLLARIEEKHIHFLAKEGVDLSSLHRANLFQESDIVHSAEMGLIIGGATGLISGLVAALFILADTGLPWGGVVLVTFLIGAVFGPWAASMIGCSVPNSRLKPFREAIDRGQILLMVDVRAAEVEDIENLLRKIHPEAHLEGVEPTIPAFP</sequence>
<keyword evidence="3" id="KW-1185">Reference proteome</keyword>
<evidence type="ECO:0000313" key="2">
    <source>
        <dbReference type="EMBL" id="SMF25665.1"/>
    </source>
</evidence>
<evidence type="ECO:0008006" key="4">
    <source>
        <dbReference type="Google" id="ProtNLM"/>
    </source>
</evidence>
<protein>
    <recommendedName>
        <fullName evidence="4">DUF1269 domain-containing protein</fullName>
    </recommendedName>
</protein>
<dbReference type="AlphaFoldDB" id="A0A1Y6BY24"/>
<proteinExistence type="predicted"/>
<organism evidence="2 3">
    <name type="scientific">Pseudogulbenkiania subflava DSM 22618</name>
    <dbReference type="NCBI Taxonomy" id="1123014"/>
    <lineage>
        <taxon>Bacteria</taxon>
        <taxon>Pseudomonadati</taxon>
        <taxon>Pseudomonadota</taxon>
        <taxon>Betaproteobacteria</taxon>
        <taxon>Neisseriales</taxon>
        <taxon>Chromobacteriaceae</taxon>
        <taxon>Pseudogulbenkiania</taxon>
    </lineage>
</organism>
<accession>A0A1Y6BY24</accession>
<dbReference type="InterPro" id="IPR052948">
    <property type="entry name" value="Low_temp-induced_all0457"/>
</dbReference>
<keyword evidence="1" id="KW-0812">Transmembrane</keyword>
<dbReference type="Proteomes" id="UP000192920">
    <property type="component" value="Unassembled WGS sequence"/>
</dbReference>
<name>A0A1Y6BY24_9NEIS</name>
<feature type="transmembrane region" description="Helical" evidence="1">
    <location>
        <begin position="90"/>
        <end position="116"/>
    </location>
</feature>
<keyword evidence="1" id="KW-1133">Transmembrane helix</keyword>
<feature type="transmembrane region" description="Helical" evidence="1">
    <location>
        <begin position="64"/>
        <end position="84"/>
    </location>
</feature>
<dbReference type="RefSeq" id="WP_085276442.1">
    <property type="nucleotide sequence ID" value="NZ_FXAG01000010.1"/>
</dbReference>
<gene>
    <name evidence="2" type="ORF">SAMN02745746_02189</name>
</gene>